<feature type="signal peptide" evidence="6">
    <location>
        <begin position="1"/>
        <end position="29"/>
    </location>
</feature>
<comment type="caution">
    <text evidence="8">The sequence shown here is derived from an EMBL/GenBank/DDBJ whole genome shotgun (WGS) entry which is preliminary data.</text>
</comment>
<reference evidence="8 9" key="1">
    <citation type="journal article" date="2018" name="BMC Genomics">
        <title>The genome of Naegleria lovaniensis, the basis for a comparative approach to unravel pathogenicity factors of the human pathogenic amoeba N. fowleri.</title>
        <authorList>
            <person name="Liechti N."/>
            <person name="Schurch N."/>
            <person name="Bruggmann R."/>
            <person name="Wittwer M."/>
        </authorList>
    </citation>
    <scope>NUCLEOTIDE SEQUENCE [LARGE SCALE GENOMIC DNA]</scope>
    <source>
        <strain evidence="8 9">ATCC 30569</strain>
    </source>
</reference>
<evidence type="ECO:0000256" key="3">
    <source>
        <dbReference type="ARBA" id="ARBA00022729"/>
    </source>
</evidence>
<proteinExistence type="predicted"/>
<keyword evidence="4" id="KW-0325">Glycoprotein</keyword>
<keyword evidence="2" id="KW-0472">Membrane</keyword>
<dbReference type="AlphaFoldDB" id="A0AA88KKR9"/>
<dbReference type="GO" id="GO:0005886">
    <property type="term" value="C:plasma membrane"/>
    <property type="evidence" value="ECO:0007669"/>
    <property type="project" value="UniProtKB-SubCell"/>
</dbReference>
<dbReference type="Pfam" id="PF24605">
    <property type="entry name" value="CEMIP_X"/>
    <property type="match status" value="1"/>
</dbReference>
<keyword evidence="2" id="KW-1003">Cell membrane</keyword>
<feature type="domain" description="G8" evidence="7">
    <location>
        <begin position="42"/>
        <end position="171"/>
    </location>
</feature>
<organism evidence="8 9">
    <name type="scientific">Naegleria lovaniensis</name>
    <name type="common">Amoeba</name>
    <dbReference type="NCBI Taxonomy" id="51637"/>
    <lineage>
        <taxon>Eukaryota</taxon>
        <taxon>Discoba</taxon>
        <taxon>Heterolobosea</taxon>
        <taxon>Tetramitia</taxon>
        <taxon>Eutetramitia</taxon>
        <taxon>Vahlkampfiidae</taxon>
        <taxon>Naegleria</taxon>
    </lineage>
</organism>
<dbReference type="InterPro" id="IPR011050">
    <property type="entry name" value="Pectin_lyase_fold/virulence"/>
</dbReference>
<dbReference type="EMBL" id="PYSW02000017">
    <property type="protein sequence ID" value="KAG2386048.1"/>
    <property type="molecule type" value="Genomic_DNA"/>
</dbReference>
<gene>
    <name evidence="8" type="ORF">C9374_003197</name>
</gene>
<dbReference type="PROSITE" id="PS51484">
    <property type="entry name" value="G8"/>
    <property type="match status" value="1"/>
</dbReference>
<dbReference type="PANTHER" id="PTHR46769:SF2">
    <property type="entry name" value="FIBROCYSTIN-L ISOFORM 2 PRECURSOR-RELATED"/>
    <property type="match status" value="1"/>
</dbReference>
<feature type="chain" id="PRO_5041687204" description="G8 domain-containing protein" evidence="6">
    <location>
        <begin position="30"/>
        <end position="1278"/>
    </location>
</feature>
<dbReference type="SMART" id="SM01225">
    <property type="entry name" value="G8"/>
    <property type="match status" value="1"/>
</dbReference>
<evidence type="ECO:0000313" key="8">
    <source>
        <dbReference type="EMBL" id="KAG2386048.1"/>
    </source>
</evidence>
<dbReference type="Pfam" id="PF10162">
    <property type="entry name" value="G8"/>
    <property type="match status" value="1"/>
</dbReference>
<keyword evidence="3 6" id="KW-0732">Signal</keyword>
<dbReference type="SUPFAM" id="SSF51126">
    <property type="entry name" value="Pectin lyase-like"/>
    <property type="match status" value="1"/>
</dbReference>
<dbReference type="InterPro" id="IPR055400">
    <property type="entry name" value="CEMIP_X"/>
</dbReference>
<dbReference type="InterPro" id="IPR052387">
    <property type="entry name" value="Fibrocystin"/>
</dbReference>
<dbReference type="InterPro" id="IPR055401">
    <property type="entry name" value="CEMIP_beta-hel_dom"/>
</dbReference>
<dbReference type="GeneID" id="68095652"/>
<keyword evidence="9" id="KW-1185">Reference proteome</keyword>
<dbReference type="InterPro" id="IPR019316">
    <property type="entry name" value="G8_domain"/>
</dbReference>
<comment type="subcellular location">
    <subcellularLocation>
        <location evidence="1">Cell membrane</location>
    </subcellularLocation>
</comment>
<dbReference type="Proteomes" id="UP000816034">
    <property type="component" value="Unassembled WGS sequence"/>
</dbReference>
<accession>A0AA88KKR9</accession>
<sequence length="1278" mass="142390">MSNTRHHMLTLGMAALCLSILMLLSAVSAQCPHQQAGLVNFATLAGANVANSNVVVKQPVKISSSPTVRLRSITVASGGSLIFDNVNLSLNVSFIRVESNASFVMGSATCPLSSKIVVTFFGDRVNSSVNDLGADPFDGGKLGSKGIAFLSGSRVQIYGQVNGTSWTEIVSTAKNGTNTLQLRDSVKWRVGDSIVIASTDFGELYNYRTVTNASLNWARGEPFPDQNEERVVTQILNGGKTIVLDRPLNYTHFASADGKVRAEVGLLTRRIVFQGDESSEKTQFGGHMIIRSVQYFKVQGLEITRFGQQGLMGRYSLHFHLLQNQAASAPFGRDFFVKDCTVHHSYQRCYAVHDTNYILLQNNVCFDAFGHTYFLEDGSEIGNEFINNLGIRAKPVARENTDRVLIPSDADVSIFWITNPNNTFIGNHAVGGRFGFWFTMPTFPTGLSANRYAPGSINPRTAPPKPFDYNVAHSSNGNGLHIDDMEKPDGTSELAGYYPPAGYEALYTHFTAYKNRVHGVWARGALTFRNVYLSDNKNGFITPPGPNSLFDSTIIGFSDNVGLAYRSKVDLGGRSRHFQYAPSSKDIVSGYMTYDNGGPNYIRNVTFINFIPDQYHYSGALTQLLQYFKHQTRNRYTDLKFVNSNRFYVFNSSPYDNHRATAIMDMDGSITSVSPGAWITGNDTTMYFDKCTPKYEWSEYVCPFFGESYAQFRVINPNITNLNTTGSNGVDHPEIRNANLKVDRLILWDLLRDRFTNIKGALSQTNYYQQANVISRGFYAIRWPYDIPTPNNLTFFLDSSYSGDWILVAIQYPNNTQFAITMNVNSVVTNMTRTSSLANVINDPKNLYYYDASTEHLYLKVQNHNSKSSFKELYNFVDYYGAGVISVVAKCPKNNCAPKKFANPLNARSTYKSQMREDTFVGRLETCQQAAVKSLAAGSKAGSGNVYAFLNYNQRTLDFTLQHTLSSIATSIEIGTGALGTVATISQPMARISAYSQSRFSLMLSYDEWNSLLKGEMFVKVSTSENPTGHLRAQLYCNNATASFICQLPPAISAVKPCDSLSLKNSSSLVNIYQDLTSFSSEWSPYTYQNPSDDTLTVFNGNYTPAACGTSSAYMKIKKGSVSFNKIGKKLYIDSTYFKYFEFFVKSTNNTGTPDLRINFGYYNATSNKVIDFSRITVGVNYTQHFKIDSTRFTRVRIPISDIQFPEKVQNIHRLSFYLGDTSKARELIIDNMRFLGEVNTEATTRYITSSDIQRWGTKPTCGSTVNPDPDPLGIRKL</sequence>
<name>A0AA88KKR9_NAELO</name>
<evidence type="ECO:0000256" key="4">
    <source>
        <dbReference type="ARBA" id="ARBA00023180"/>
    </source>
</evidence>
<evidence type="ECO:0000256" key="2">
    <source>
        <dbReference type="ARBA" id="ARBA00022475"/>
    </source>
</evidence>
<dbReference type="PANTHER" id="PTHR46769">
    <property type="entry name" value="POLYCYSTIC KIDNEY AND HEPATIC DISEASE 1 (AUTOSOMAL RECESSIVE)-LIKE 1"/>
    <property type="match status" value="1"/>
</dbReference>
<evidence type="ECO:0000259" key="7">
    <source>
        <dbReference type="PROSITE" id="PS51484"/>
    </source>
</evidence>
<evidence type="ECO:0000256" key="5">
    <source>
        <dbReference type="SAM" id="MobiDB-lite"/>
    </source>
</evidence>
<evidence type="ECO:0000256" key="1">
    <source>
        <dbReference type="ARBA" id="ARBA00004236"/>
    </source>
</evidence>
<evidence type="ECO:0000313" key="9">
    <source>
        <dbReference type="Proteomes" id="UP000816034"/>
    </source>
</evidence>
<protein>
    <recommendedName>
        <fullName evidence="7">G8 domain-containing protein</fullName>
    </recommendedName>
</protein>
<feature type="region of interest" description="Disordered" evidence="5">
    <location>
        <begin position="1259"/>
        <end position="1278"/>
    </location>
</feature>
<dbReference type="RefSeq" id="XP_044550041.1">
    <property type="nucleotide sequence ID" value="XM_044692698.1"/>
</dbReference>
<dbReference type="Pfam" id="PF24606">
    <property type="entry name" value="CEMIP_beta-hel"/>
    <property type="match status" value="1"/>
</dbReference>
<evidence type="ECO:0000256" key="6">
    <source>
        <dbReference type="SAM" id="SignalP"/>
    </source>
</evidence>